<protein>
    <submittedName>
        <fullName evidence="7">3-hydroxybutyryl-CoA dehydrogenase</fullName>
    </submittedName>
</protein>
<dbReference type="FunFam" id="3.40.50.720:FF:000009">
    <property type="entry name" value="Fatty oxidation complex, alpha subunit"/>
    <property type="match status" value="1"/>
</dbReference>
<feature type="binding site" evidence="4">
    <location>
        <begin position="8"/>
        <end position="13"/>
    </location>
    <ligand>
        <name>NAD(+)</name>
        <dbReference type="ChEBI" id="CHEBI:57540"/>
    </ligand>
</feature>
<evidence type="ECO:0000256" key="4">
    <source>
        <dbReference type="PIRSR" id="PIRSR000105-2"/>
    </source>
</evidence>
<evidence type="ECO:0000259" key="6">
    <source>
        <dbReference type="Pfam" id="PF02737"/>
    </source>
</evidence>
<sequence length="289" mass="30602">MQKVAIVGAGQMGSGIAQTVAQNGIEVLLADVELSLAEKAKAGIERTLGKLVSKDKIAQGEADAALARIAPVAGYDAMGDADLIIEAATEREDIKRSIFEAAGKVLGSGAILASNTSSIPITRMANWAPDPARFIGLHFFNPVPVMGLIEVIPGLATSDDTTARMRAFAESLGKEVVLSQDEPGFVVNRILMPMINEAVCVLGQGTANVADIDKGCRLGLNHPMGPLQLADFVGLDTCLEIIKVLHGTTGDPRYRPAPLLVKYVEAGWYGRKTGRGFYDYSGDEPVPTR</sequence>
<dbReference type="InterPro" id="IPR036291">
    <property type="entry name" value="NAD(P)-bd_dom_sf"/>
</dbReference>
<evidence type="ECO:0000256" key="1">
    <source>
        <dbReference type="ARBA" id="ARBA00009463"/>
    </source>
</evidence>
<evidence type="ECO:0000256" key="3">
    <source>
        <dbReference type="PIRSR" id="PIRSR000105-1"/>
    </source>
</evidence>
<feature type="domain" description="3-hydroxyacyl-CoA dehydrogenase NAD binding" evidence="6">
    <location>
        <begin position="3"/>
        <end position="181"/>
    </location>
</feature>
<gene>
    <name evidence="7" type="ORF">AM2010_2026</name>
</gene>
<dbReference type="SUPFAM" id="SSF51735">
    <property type="entry name" value="NAD(P)-binding Rossmann-fold domains"/>
    <property type="match status" value="1"/>
</dbReference>
<dbReference type="PANTHER" id="PTHR48075">
    <property type="entry name" value="3-HYDROXYACYL-COA DEHYDROGENASE FAMILY PROTEIN"/>
    <property type="match status" value="1"/>
</dbReference>
<proteinExistence type="inferred from homology"/>
<accession>A0A0G3XCK2</accession>
<feature type="binding site" evidence="4">
    <location>
        <position position="117"/>
    </location>
    <ligand>
        <name>NAD(+)</name>
        <dbReference type="ChEBI" id="CHEBI:57540"/>
    </ligand>
</feature>
<keyword evidence="2" id="KW-0560">Oxidoreductase</keyword>
<dbReference type="RefSeq" id="WP_047806974.1">
    <property type="nucleotide sequence ID" value="NZ_CP011805.1"/>
</dbReference>
<dbReference type="PROSITE" id="PS00067">
    <property type="entry name" value="3HCDH"/>
    <property type="match status" value="1"/>
</dbReference>
<dbReference type="KEGG" id="amx:AM2010_2026"/>
<dbReference type="Gene3D" id="1.10.1040.10">
    <property type="entry name" value="N-(1-d-carboxylethyl)-l-norvaline Dehydrogenase, domain 2"/>
    <property type="match status" value="1"/>
</dbReference>
<keyword evidence="4" id="KW-0520">NAD</keyword>
<dbReference type="Pfam" id="PF00725">
    <property type="entry name" value="3HCDH"/>
    <property type="match status" value="1"/>
</dbReference>
<evidence type="ECO:0000256" key="2">
    <source>
        <dbReference type="ARBA" id="ARBA00023002"/>
    </source>
</evidence>
<feature type="binding site" evidence="4">
    <location>
        <position position="90"/>
    </location>
    <ligand>
        <name>NAD(+)</name>
        <dbReference type="ChEBI" id="CHEBI:57540"/>
    </ligand>
</feature>
<evidence type="ECO:0000313" key="8">
    <source>
        <dbReference type="Proteomes" id="UP000037643"/>
    </source>
</evidence>
<dbReference type="GO" id="GO:0006631">
    <property type="term" value="P:fatty acid metabolic process"/>
    <property type="evidence" value="ECO:0007669"/>
    <property type="project" value="InterPro"/>
</dbReference>
<dbReference type="GO" id="GO:0070403">
    <property type="term" value="F:NAD+ binding"/>
    <property type="evidence" value="ECO:0007669"/>
    <property type="project" value="InterPro"/>
</dbReference>
<dbReference type="EMBL" id="CP011805">
    <property type="protein sequence ID" value="AKM08088.1"/>
    <property type="molecule type" value="Genomic_DNA"/>
</dbReference>
<dbReference type="Pfam" id="PF02737">
    <property type="entry name" value="3HCDH_N"/>
    <property type="match status" value="1"/>
</dbReference>
<dbReference type="GO" id="GO:0016616">
    <property type="term" value="F:oxidoreductase activity, acting on the CH-OH group of donors, NAD or NADP as acceptor"/>
    <property type="evidence" value="ECO:0007669"/>
    <property type="project" value="InterPro"/>
</dbReference>
<dbReference type="PIRSF" id="PIRSF000105">
    <property type="entry name" value="HCDH"/>
    <property type="match status" value="1"/>
</dbReference>
<feature type="binding site" evidence="4">
    <location>
        <position position="95"/>
    </location>
    <ligand>
        <name>NAD(+)</name>
        <dbReference type="ChEBI" id="CHEBI:57540"/>
    </ligand>
</feature>
<dbReference type="STRING" id="543877.AM2010_2026"/>
<dbReference type="InterPro" id="IPR006176">
    <property type="entry name" value="3-OHacyl-CoA_DH_NAD-bd"/>
</dbReference>
<feature type="binding site" evidence="4">
    <location>
        <position position="31"/>
    </location>
    <ligand>
        <name>NAD(+)</name>
        <dbReference type="ChEBI" id="CHEBI:57540"/>
    </ligand>
</feature>
<dbReference type="InterPro" id="IPR008927">
    <property type="entry name" value="6-PGluconate_DH-like_C_sf"/>
</dbReference>
<comment type="similarity">
    <text evidence="1">Belongs to the 3-hydroxyacyl-CoA dehydrogenase family.</text>
</comment>
<dbReference type="OrthoDB" id="9771883at2"/>
<dbReference type="AlphaFoldDB" id="A0A0G3XCK2"/>
<dbReference type="InterPro" id="IPR022694">
    <property type="entry name" value="3-OHacyl-CoA_DH"/>
</dbReference>
<dbReference type="Proteomes" id="UP000037643">
    <property type="component" value="Chromosome"/>
</dbReference>
<dbReference type="PANTHER" id="PTHR48075:SF5">
    <property type="entry name" value="3-HYDROXYBUTYRYL-COA DEHYDROGENASE"/>
    <property type="match status" value="1"/>
</dbReference>
<dbReference type="InterPro" id="IPR013328">
    <property type="entry name" value="6PGD_dom2"/>
</dbReference>
<name>A0A0G3XCK2_9SPHN</name>
<keyword evidence="8" id="KW-1185">Reference proteome</keyword>
<dbReference type="PATRIC" id="fig|543877.4.peg.2058"/>
<evidence type="ECO:0000313" key="7">
    <source>
        <dbReference type="EMBL" id="AKM08088.1"/>
    </source>
</evidence>
<feature type="binding site" evidence="4">
    <location>
        <position position="272"/>
    </location>
    <ligand>
        <name>NAD(+)</name>
        <dbReference type="ChEBI" id="CHEBI:57540"/>
    </ligand>
</feature>
<dbReference type="InterPro" id="IPR006108">
    <property type="entry name" value="3HC_DH_C"/>
</dbReference>
<organism evidence="7 8">
    <name type="scientific">Pelagerythrobacter marensis</name>
    <dbReference type="NCBI Taxonomy" id="543877"/>
    <lineage>
        <taxon>Bacteria</taxon>
        <taxon>Pseudomonadati</taxon>
        <taxon>Pseudomonadota</taxon>
        <taxon>Alphaproteobacteria</taxon>
        <taxon>Sphingomonadales</taxon>
        <taxon>Erythrobacteraceae</taxon>
        <taxon>Pelagerythrobacter</taxon>
    </lineage>
</organism>
<reference evidence="7 8" key="1">
    <citation type="submission" date="2015-06" db="EMBL/GenBank/DDBJ databases">
        <authorList>
            <person name="Kim K.M."/>
        </authorList>
    </citation>
    <scope>NUCLEOTIDE SEQUENCE [LARGE SCALE GENOMIC DNA]</scope>
    <source>
        <strain evidence="7 8">KCTC 22370</strain>
    </source>
</reference>
<dbReference type="SUPFAM" id="SSF48179">
    <property type="entry name" value="6-phosphogluconate dehydrogenase C-terminal domain-like"/>
    <property type="match status" value="1"/>
</dbReference>
<evidence type="ECO:0000259" key="5">
    <source>
        <dbReference type="Pfam" id="PF00725"/>
    </source>
</evidence>
<dbReference type="InterPro" id="IPR006180">
    <property type="entry name" value="3-OHacyl-CoA_DH_CS"/>
</dbReference>
<feature type="site" description="Important for catalytic activity" evidence="3">
    <location>
        <position position="138"/>
    </location>
</feature>
<feature type="domain" description="3-hydroxyacyl-CoA dehydrogenase C-terminal" evidence="5">
    <location>
        <begin position="184"/>
        <end position="280"/>
    </location>
</feature>
<dbReference type="Gene3D" id="3.40.50.720">
    <property type="entry name" value="NAD(P)-binding Rossmann-like Domain"/>
    <property type="match status" value="1"/>
</dbReference>
<feature type="binding site" evidence="4">
    <location>
        <position position="141"/>
    </location>
    <ligand>
        <name>NAD(+)</name>
        <dbReference type="ChEBI" id="CHEBI:57540"/>
    </ligand>
</feature>